<evidence type="ECO:0000313" key="1">
    <source>
        <dbReference type="EMBL" id="GFT11649.1"/>
    </source>
</evidence>
<dbReference type="Proteomes" id="UP000887013">
    <property type="component" value="Unassembled WGS sequence"/>
</dbReference>
<dbReference type="EMBL" id="BMAW01009028">
    <property type="protein sequence ID" value="GFT11649.1"/>
    <property type="molecule type" value="Genomic_DNA"/>
</dbReference>
<sequence length="105" mass="11679">MRSARDSGTCLYHGLMHLASSDKIFCETSTGKNPVLERIMKLGLISSTHECPKCGDMRLCESCAIDGFEKKILIMFVEALGDVRGSMQDDTCKEFFANRDCLVYG</sequence>
<gene>
    <name evidence="1" type="ORF">NPIL_355991</name>
    <name evidence="2" type="ORF">NPIL_491141</name>
</gene>
<accession>A0A8X6QB64</accession>
<comment type="caution">
    <text evidence="2">The sequence shown here is derived from an EMBL/GenBank/DDBJ whole genome shotgun (WGS) entry which is preliminary data.</text>
</comment>
<evidence type="ECO:0000313" key="2">
    <source>
        <dbReference type="EMBL" id="GFU15990.1"/>
    </source>
</evidence>
<keyword evidence="3" id="KW-1185">Reference proteome</keyword>
<dbReference type="AlphaFoldDB" id="A0A8X6QB64"/>
<organism evidence="2 3">
    <name type="scientific">Nephila pilipes</name>
    <name type="common">Giant wood spider</name>
    <name type="synonym">Nephila maculata</name>
    <dbReference type="NCBI Taxonomy" id="299642"/>
    <lineage>
        <taxon>Eukaryota</taxon>
        <taxon>Metazoa</taxon>
        <taxon>Ecdysozoa</taxon>
        <taxon>Arthropoda</taxon>
        <taxon>Chelicerata</taxon>
        <taxon>Arachnida</taxon>
        <taxon>Araneae</taxon>
        <taxon>Araneomorphae</taxon>
        <taxon>Entelegynae</taxon>
        <taxon>Araneoidea</taxon>
        <taxon>Nephilidae</taxon>
        <taxon>Nephila</taxon>
    </lineage>
</organism>
<evidence type="ECO:0000313" key="3">
    <source>
        <dbReference type="Proteomes" id="UP000887013"/>
    </source>
</evidence>
<protein>
    <submittedName>
        <fullName evidence="2">Uncharacterized protein</fullName>
    </submittedName>
</protein>
<reference evidence="2" key="1">
    <citation type="submission" date="2020-08" db="EMBL/GenBank/DDBJ databases">
        <title>Multicomponent nature underlies the extraordinary mechanical properties of spider dragline silk.</title>
        <authorList>
            <person name="Kono N."/>
            <person name="Nakamura H."/>
            <person name="Mori M."/>
            <person name="Yoshida Y."/>
            <person name="Ohtoshi R."/>
            <person name="Malay A.D."/>
            <person name="Moran D.A.P."/>
            <person name="Tomita M."/>
            <person name="Numata K."/>
            <person name="Arakawa K."/>
        </authorList>
    </citation>
    <scope>NUCLEOTIDE SEQUENCE</scope>
</reference>
<name>A0A8X6QB64_NEPPI</name>
<dbReference type="EMBL" id="BMAW01030339">
    <property type="protein sequence ID" value="GFU15990.1"/>
    <property type="molecule type" value="Genomic_DNA"/>
</dbReference>
<proteinExistence type="predicted"/>